<dbReference type="Proteomes" id="UP001155027">
    <property type="component" value="Unassembled WGS sequence"/>
</dbReference>
<dbReference type="InterPro" id="IPR000086">
    <property type="entry name" value="NUDIX_hydrolase_dom"/>
</dbReference>
<keyword evidence="2" id="KW-0378">Hydrolase</keyword>
<dbReference type="Gene3D" id="3.90.79.10">
    <property type="entry name" value="Nucleoside Triphosphate Pyrophosphohydrolase"/>
    <property type="match status" value="1"/>
</dbReference>
<dbReference type="RefSeq" id="WP_259079309.1">
    <property type="nucleotide sequence ID" value="NZ_JANUAU010000001.1"/>
</dbReference>
<dbReference type="SUPFAM" id="SSF55811">
    <property type="entry name" value="Nudix"/>
    <property type="match status" value="1"/>
</dbReference>
<evidence type="ECO:0000313" key="4">
    <source>
        <dbReference type="EMBL" id="MCS3676499.1"/>
    </source>
</evidence>
<feature type="domain" description="Nudix hydrolase" evidence="3">
    <location>
        <begin position="7"/>
        <end position="139"/>
    </location>
</feature>
<sequence length="146" mass="16103">MRSDSISIRPGVAGVVVNDEGNILLHKRRVEHAWAPPSGAVNPGEDVRGALKRELREEACLEVEIDRFVGLYSDPAFQVVDDSAGDPIHFVTSLFACRVSDGRLEGSDEGLDWGWYEPEGLPDPLLPYAERWLTDTLAGHARPVVR</sequence>
<dbReference type="PROSITE" id="PS51462">
    <property type="entry name" value="NUDIX"/>
    <property type="match status" value="1"/>
</dbReference>
<accession>A0A9X2TCZ4</accession>
<dbReference type="PANTHER" id="PTHR43046:SF2">
    <property type="entry name" value="8-OXO-DGTP DIPHOSPHATASE-RELATED"/>
    <property type="match status" value="1"/>
</dbReference>
<evidence type="ECO:0000256" key="1">
    <source>
        <dbReference type="ARBA" id="ARBA00001946"/>
    </source>
</evidence>
<protein>
    <submittedName>
        <fullName evidence="4">ADP-ribose pyrophosphatase YjhB (NUDIX family)</fullName>
    </submittedName>
</protein>
<comment type="caution">
    <text evidence="4">The sequence shown here is derived from an EMBL/GenBank/DDBJ whole genome shotgun (WGS) entry which is preliminary data.</text>
</comment>
<reference evidence="4" key="1">
    <citation type="submission" date="2022-08" db="EMBL/GenBank/DDBJ databases">
        <title>Genomic Encyclopedia of Type Strains, Phase V (KMG-V): Genome sequencing to study the core and pangenomes of soil and plant-associated prokaryotes.</title>
        <authorList>
            <person name="Whitman W."/>
        </authorList>
    </citation>
    <scope>NUCLEOTIDE SEQUENCE</scope>
    <source>
        <strain evidence="4">0</strain>
    </source>
</reference>
<name>A0A9X2TCZ4_9BACT</name>
<dbReference type="AlphaFoldDB" id="A0A9X2TCZ4"/>
<organism evidence="4 5">
    <name type="scientific">Salinibacter ruber</name>
    <dbReference type="NCBI Taxonomy" id="146919"/>
    <lineage>
        <taxon>Bacteria</taxon>
        <taxon>Pseudomonadati</taxon>
        <taxon>Rhodothermota</taxon>
        <taxon>Rhodothermia</taxon>
        <taxon>Rhodothermales</taxon>
        <taxon>Salinibacteraceae</taxon>
        <taxon>Salinibacter</taxon>
    </lineage>
</organism>
<evidence type="ECO:0000256" key="2">
    <source>
        <dbReference type="ARBA" id="ARBA00022801"/>
    </source>
</evidence>
<dbReference type="EMBL" id="JANUAU010000001">
    <property type="protein sequence ID" value="MCS3676499.1"/>
    <property type="molecule type" value="Genomic_DNA"/>
</dbReference>
<evidence type="ECO:0000313" key="5">
    <source>
        <dbReference type="Proteomes" id="UP001155027"/>
    </source>
</evidence>
<evidence type="ECO:0000259" key="3">
    <source>
        <dbReference type="PROSITE" id="PS51462"/>
    </source>
</evidence>
<gene>
    <name evidence="4" type="ORF">GGP71_000395</name>
</gene>
<dbReference type="InterPro" id="IPR015797">
    <property type="entry name" value="NUDIX_hydrolase-like_dom_sf"/>
</dbReference>
<dbReference type="PANTHER" id="PTHR43046">
    <property type="entry name" value="GDP-MANNOSE MANNOSYL HYDROLASE"/>
    <property type="match status" value="1"/>
</dbReference>
<dbReference type="Pfam" id="PF00293">
    <property type="entry name" value="NUDIX"/>
    <property type="match status" value="1"/>
</dbReference>
<comment type="cofactor">
    <cofactor evidence="1">
        <name>Mg(2+)</name>
        <dbReference type="ChEBI" id="CHEBI:18420"/>
    </cofactor>
</comment>
<dbReference type="GO" id="GO:0016787">
    <property type="term" value="F:hydrolase activity"/>
    <property type="evidence" value="ECO:0007669"/>
    <property type="project" value="UniProtKB-KW"/>
</dbReference>
<proteinExistence type="predicted"/>